<accession>A0A974C363</accession>
<evidence type="ECO:0000313" key="2">
    <source>
        <dbReference type="Proteomes" id="UP000694892"/>
    </source>
</evidence>
<organism evidence="1 2">
    <name type="scientific">Xenopus laevis</name>
    <name type="common">African clawed frog</name>
    <dbReference type="NCBI Taxonomy" id="8355"/>
    <lineage>
        <taxon>Eukaryota</taxon>
        <taxon>Metazoa</taxon>
        <taxon>Chordata</taxon>
        <taxon>Craniata</taxon>
        <taxon>Vertebrata</taxon>
        <taxon>Euteleostomi</taxon>
        <taxon>Amphibia</taxon>
        <taxon>Batrachia</taxon>
        <taxon>Anura</taxon>
        <taxon>Pipoidea</taxon>
        <taxon>Pipidae</taxon>
        <taxon>Xenopodinae</taxon>
        <taxon>Xenopus</taxon>
        <taxon>Xenopus</taxon>
    </lineage>
</organism>
<dbReference type="AlphaFoldDB" id="A0A974C363"/>
<name>A0A974C363_XENLA</name>
<dbReference type="Proteomes" id="UP000694892">
    <property type="component" value="Chromosome 8S"/>
</dbReference>
<gene>
    <name evidence="1" type="ORF">XELAEV_18041949mg</name>
</gene>
<protein>
    <submittedName>
        <fullName evidence="1">Uncharacterized protein</fullName>
    </submittedName>
</protein>
<reference evidence="2" key="1">
    <citation type="journal article" date="2016" name="Nature">
        <title>Genome evolution in the allotetraploid frog Xenopus laevis.</title>
        <authorList>
            <person name="Session A.M."/>
            <person name="Uno Y."/>
            <person name="Kwon T."/>
            <person name="Chapman J.A."/>
            <person name="Toyoda A."/>
            <person name="Takahashi S."/>
            <person name="Fukui A."/>
            <person name="Hikosaka A."/>
            <person name="Suzuki A."/>
            <person name="Kondo M."/>
            <person name="van Heeringen S.J."/>
            <person name="Quigley I."/>
            <person name="Heinz S."/>
            <person name="Ogino H."/>
            <person name="Ochi H."/>
            <person name="Hellsten U."/>
            <person name="Lyons J.B."/>
            <person name="Simakov O."/>
            <person name="Putnam N."/>
            <person name="Stites J."/>
            <person name="Kuroki Y."/>
            <person name="Tanaka T."/>
            <person name="Michiue T."/>
            <person name="Watanabe M."/>
            <person name="Bogdanovic O."/>
            <person name="Lister R."/>
            <person name="Georgiou G."/>
            <person name="Paranjpe S.S."/>
            <person name="van Kruijsbergen I."/>
            <person name="Shu S."/>
            <person name="Carlson J."/>
            <person name="Kinoshita T."/>
            <person name="Ohta Y."/>
            <person name="Mawaribuchi S."/>
            <person name="Jenkins J."/>
            <person name="Grimwood J."/>
            <person name="Schmutz J."/>
            <person name="Mitros T."/>
            <person name="Mozaffari S.V."/>
            <person name="Suzuki Y."/>
            <person name="Haramoto Y."/>
            <person name="Yamamoto T.S."/>
            <person name="Takagi C."/>
            <person name="Heald R."/>
            <person name="Miller K."/>
            <person name="Haudenschild C."/>
            <person name="Kitzman J."/>
            <person name="Nakayama T."/>
            <person name="Izutsu Y."/>
            <person name="Robert J."/>
            <person name="Fortriede J."/>
            <person name="Burns K."/>
            <person name="Lotay V."/>
            <person name="Karimi K."/>
            <person name="Yasuoka Y."/>
            <person name="Dichmann D.S."/>
            <person name="Flajnik M.F."/>
            <person name="Houston D.W."/>
            <person name="Shendure J."/>
            <person name="DuPasquier L."/>
            <person name="Vize P.D."/>
            <person name="Zorn A.M."/>
            <person name="Ito M."/>
            <person name="Marcotte E.M."/>
            <person name="Wallingford J.B."/>
            <person name="Ito Y."/>
            <person name="Asashima M."/>
            <person name="Ueno N."/>
            <person name="Matsuda Y."/>
            <person name="Veenstra G.J."/>
            <person name="Fujiyama A."/>
            <person name="Harland R.M."/>
            <person name="Taira M."/>
            <person name="Rokhsar D.S."/>
        </authorList>
    </citation>
    <scope>NUCLEOTIDE SEQUENCE [LARGE SCALE GENOMIC DNA]</scope>
    <source>
        <strain evidence="2">J</strain>
    </source>
</reference>
<proteinExistence type="predicted"/>
<sequence length="69" mass="7481">MSSRFSILPCMYSLPNPNPNCIISDSQFASTSLHGCILCLSSLSLTRRPFFPGCALPVYTAHVPIIPPV</sequence>
<dbReference type="EMBL" id="CM004481">
    <property type="protein sequence ID" value="OCT65710.1"/>
    <property type="molecule type" value="Genomic_DNA"/>
</dbReference>
<evidence type="ECO:0000313" key="1">
    <source>
        <dbReference type="EMBL" id="OCT65710.1"/>
    </source>
</evidence>